<gene>
    <name evidence="2" type="ORF">CDL15_Pgr012563</name>
    <name evidence="3" type="ORF">CRG98_028795</name>
</gene>
<evidence type="ECO:0000313" key="2">
    <source>
        <dbReference type="EMBL" id="OWM89926.1"/>
    </source>
</evidence>
<protein>
    <submittedName>
        <fullName evidence="2">Uncharacterized protein</fullName>
    </submittedName>
</protein>
<comment type="caution">
    <text evidence="2">The sequence shown here is derived from an EMBL/GenBank/DDBJ whole genome shotgun (WGS) entry which is preliminary data.</text>
</comment>
<proteinExistence type="predicted"/>
<feature type="transmembrane region" description="Helical" evidence="1">
    <location>
        <begin position="43"/>
        <end position="68"/>
    </location>
</feature>
<dbReference type="Proteomes" id="UP000233551">
    <property type="component" value="Unassembled WGS sequence"/>
</dbReference>
<keyword evidence="1" id="KW-0812">Transmembrane</keyword>
<sequence>MTCLDYTKMYMVARAGPLDATTMSYFFSIQLIVVISPTMEDTVFLTIIIIGGIAFLLAFSAMVYSCILQQRELRALRREREAEEEADKIF</sequence>
<evidence type="ECO:0000313" key="3">
    <source>
        <dbReference type="EMBL" id="PKI50800.1"/>
    </source>
</evidence>
<evidence type="ECO:0000313" key="4">
    <source>
        <dbReference type="Proteomes" id="UP000197138"/>
    </source>
</evidence>
<evidence type="ECO:0000256" key="1">
    <source>
        <dbReference type="SAM" id="Phobius"/>
    </source>
</evidence>
<dbReference type="EMBL" id="PGOL01002080">
    <property type="protein sequence ID" value="PKI50800.1"/>
    <property type="molecule type" value="Genomic_DNA"/>
</dbReference>
<evidence type="ECO:0000313" key="5">
    <source>
        <dbReference type="Proteomes" id="UP000233551"/>
    </source>
</evidence>
<keyword evidence="1" id="KW-1133">Transmembrane helix</keyword>
<name>A0A218XZ53_PUNGR</name>
<accession>A0A218XZ53</accession>
<feature type="transmembrane region" description="Helical" evidence="1">
    <location>
        <begin position="20"/>
        <end position="37"/>
    </location>
</feature>
<dbReference type="Proteomes" id="UP000197138">
    <property type="component" value="Unassembled WGS sequence"/>
</dbReference>
<dbReference type="AlphaFoldDB" id="A0A218XZ53"/>
<keyword evidence="5" id="KW-1185">Reference proteome</keyword>
<reference evidence="2" key="2">
    <citation type="submission" date="2017-06" db="EMBL/GenBank/DDBJ databases">
        <title>The pomegranate genome and the genomics of punicalagin biosynthesis.</title>
        <authorList>
            <person name="Xu C."/>
        </authorList>
    </citation>
    <scope>NUCLEOTIDE SEQUENCE [LARGE SCALE GENOMIC DNA]</scope>
    <source>
        <tissue evidence="2">Fresh leaf</tissue>
    </source>
</reference>
<reference evidence="4" key="1">
    <citation type="journal article" date="2017" name="Plant J.">
        <title>The pomegranate (Punica granatum L.) genome and the genomics of punicalagin biosynthesis.</title>
        <authorList>
            <person name="Qin G."/>
            <person name="Xu C."/>
            <person name="Ming R."/>
            <person name="Tang H."/>
            <person name="Guyot R."/>
            <person name="Kramer E.M."/>
            <person name="Hu Y."/>
            <person name="Yi X."/>
            <person name="Qi Y."/>
            <person name="Xu X."/>
            <person name="Gao Z."/>
            <person name="Pan H."/>
            <person name="Jian J."/>
            <person name="Tian Y."/>
            <person name="Yue Z."/>
            <person name="Xu Y."/>
        </authorList>
    </citation>
    <scope>NUCLEOTIDE SEQUENCE [LARGE SCALE GENOMIC DNA]</scope>
    <source>
        <strain evidence="4">cv. Dabenzi</strain>
    </source>
</reference>
<reference evidence="3 5" key="3">
    <citation type="submission" date="2017-11" db="EMBL/GenBank/DDBJ databases">
        <title>De-novo sequencing of pomegranate (Punica granatum L.) genome.</title>
        <authorList>
            <person name="Akparov Z."/>
            <person name="Amiraslanov A."/>
            <person name="Hajiyeva S."/>
            <person name="Abbasov M."/>
            <person name="Kaur K."/>
            <person name="Hamwieh A."/>
            <person name="Solovyev V."/>
            <person name="Salamov A."/>
            <person name="Braich B."/>
            <person name="Kosarev P."/>
            <person name="Mahmoud A."/>
            <person name="Hajiyev E."/>
            <person name="Babayeva S."/>
            <person name="Izzatullayeva V."/>
            <person name="Mammadov A."/>
            <person name="Mammadov A."/>
            <person name="Sharifova S."/>
            <person name="Ojaghi J."/>
            <person name="Eynullazada K."/>
            <person name="Bayramov B."/>
            <person name="Abdulazimova A."/>
            <person name="Shahmuradov I."/>
        </authorList>
    </citation>
    <scope>NUCLEOTIDE SEQUENCE [LARGE SCALE GENOMIC DNA]</scope>
    <source>
        <strain evidence="3">AG2017</strain>
        <strain evidence="5">cv. AG2017</strain>
        <tissue evidence="3">Leaf</tissue>
    </source>
</reference>
<dbReference type="EMBL" id="MTKT01000661">
    <property type="protein sequence ID" value="OWM89926.1"/>
    <property type="molecule type" value="Genomic_DNA"/>
</dbReference>
<keyword evidence="1" id="KW-0472">Membrane</keyword>
<organism evidence="2 4">
    <name type="scientific">Punica granatum</name>
    <name type="common">Pomegranate</name>
    <dbReference type="NCBI Taxonomy" id="22663"/>
    <lineage>
        <taxon>Eukaryota</taxon>
        <taxon>Viridiplantae</taxon>
        <taxon>Streptophyta</taxon>
        <taxon>Embryophyta</taxon>
        <taxon>Tracheophyta</taxon>
        <taxon>Spermatophyta</taxon>
        <taxon>Magnoliopsida</taxon>
        <taxon>eudicotyledons</taxon>
        <taxon>Gunneridae</taxon>
        <taxon>Pentapetalae</taxon>
        <taxon>rosids</taxon>
        <taxon>malvids</taxon>
        <taxon>Myrtales</taxon>
        <taxon>Lythraceae</taxon>
        <taxon>Punica</taxon>
    </lineage>
</organism>